<proteinExistence type="predicted"/>
<dbReference type="Proteomes" id="UP000255469">
    <property type="component" value="Unassembled WGS sequence"/>
</dbReference>
<accession>A0A347B2G3</accession>
<gene>
    <name evidence="1" type="ORF">NCTC13067_01954</name>
</gene>
<dbReference type="AlphaFoldDB" id="A0A347B2G3"/>
<evidence type="ECO:0000313" key="1">
    <source>
        <dbReference type="EMBL" id="SUB94093.1"/>
    </source>
</evidence>
<sequence length="70" mass="7597">MAKKAYSSAACPHTEERKEMTLSPENASGPYAGIHAPHTAPSRYHAASTAPLRKTHHRLMKHSQSGSSDE</sequence>
<protein>
    <submittedName>
        <fullName evidence="1">Uncharacterized protein</fullName>
    </submittedName>
</protein>
<evidence type="ECO:0000313" key="2">
    <source>
        <dbReference type="Proteomes" id="UP000255469"/>
    </source>
</evidence>
<organism evidence="1 2">
    <name type="scientific">Prevotella denticola</name>
    <dbReference type="NCBI Taxonomy" id="28129"/>
    <lineage>
        <taxon>Bacteria</taxon>
        <taxon>Pseudomonadati</taxon>
        <taxon>Bacteroidota</taxon>
        <taxon>Bacteroidia</taxon>
        <taxon>Bacteroidales</taxon>
        <taxon>Prevotellaceae</taxon>
        <taxon>Prevotella</taxon>
    </lineage>
</organism>
<name>A0A347B2G3_9BACT</name>
<dbReference type="EMBL" id="UGTM01000002">
    <property type="protein sequence ID" value="SUB94093.1"/>
    <property type="molecule type" value="Genomic_DNA"/>
</dbReference>
<reference evidence="1 2" key="1">
    <citation type="submission" date="2018-06" db="EMBL/GenBank/DDBJ databases">
        <authorList>
            <consortium name="Pathogen Informatics"/>
            <person name="Doyle S."/>
        </authorList>
    </citation>
    <scope>NUCLEOTIDE SEQUENCE [LARGE SCALE GENOMIC DNA]</scope>
    <source>
        <strain evidence="1 2">NCTC13067</strain>
    </source>
</reference>